<evidence type="ECO:0000259" key="1">
    <source>
        <dbReference type="Pfam" id="PF18961"/>
    </source>
</evidence>
<dbReference type="EMBL" id="JACHYB010000001">
    <property type="protein sequence ID" value="MBB3187022.1"/>
    <property type="molecule type" value="Genomic_DNA"/>
</dbReference>
<gene>
    <name evidence="2" type="ORF">FHX64_001185</name>
</gene>
<dbReference type="InterPro" id="IPR008928">
    <property type="entry name" value="6-hairpin_glycosidase_sf"/>
</dbReference>
<proteinExistence type="predicted"/>
<comment type="caution">
    <text evidence="2">The sequence shown here is derived from an EMBL/GenBank/DDBJ whole genome shotgun (WGS) entry which is preliminary data.</text>
</comment>
<sequence length="780" mass="89759">MNIRSGEALLLLVFVFFSSHLSGQPAELSQYNVVWRSQSHNSSESMPCGGGNIGLNVWVENGDLMFYIAQSGTFDENNTLLKLGRVRVHCTPNPFAGRFFRQDLILKDGFVSITGSNKNVKGTITIRCDVFHPNIHVDIQSNKLISTKVTYENWRYQDQKLRKGENFESSYKWDPYRSHATLKDDISFQKNGILFYHRNKSDSTIFDFTVHQQRMDSVKSEMFNPISHLTFGGMLIGRNMHPDGTHQGIYVDTPYKGWILSSNAPSHLAHFDIVLLTKQTATLSQWKTDLDKGLAQMQDSLQYNENASVKWWHDFWNRSFIIINPKNTDHHQIAWQVGRNYQLFRYMLGCNAYGKWPTKFNGGMFTFDPVFVDSTKHFTPDYRNWGGGIFTAQNQRLVYYPMLESGDFDMMKPEFNFYLNNLHNAELRSKVYWGHQGACFTEQIEDFGLPNCSEYGWHRPANANPGIEYNPWLEYLWDTSLEFCHMILQTQLYNHNNIARYIPLITSCLKFFDQHYQYEAKHLGSKALDGQGHLILYPGSAGETYKMAYNSTSTISALTTVTKELLALPTGYLDTATVSELRSFQKRIPPISLRECDGHKTISPAKVWARVNNSENPQLYPVFPWGIYGIGCPHLNIALNTWKYDPDVKKFESYIGWKQDNIWAAHLGLTQEAKRLTELKLANSQRRFPAFWGPGFDWAPDHNWGGTGMIGLQNMLMQCVGTKIYLFPAWPKNWNVHFKLYAPYQTIVEGELENGQIKALSVSPQSRTKDVINMLTQNVQ</sequence>
<dbReference type="RefSeq" id="WP_183412837.1">
    <property type="nucleotide sequence ID" value="NZ_JACHYB010000001.1"/>
</dbReference>
<dbReference type="SUPFAM" id="SSF48208">
    <property type="entry name" value="Six-hairpin glycosidases"/>
    <property type="match status" value="1"/>
</dbReference>
<feature type="domain" description="DUF5703" evidence="1">
    <location>
        <begin position="34"/>
        <end position="321"/>
    </location>
</feature>
<dbReference type="GO" id="GO:0005975">
    <property type="term" value="P:carbohydrate metabolic process"/>
    <property type="evidence" value="ECO:0007669"/>
    <property type="project" value="InterPro"/>
</dbReference>
<reference evidence="2 3" key="1">
    <citation type="submission" date="2020-08" db="EMBL/GenBank/DDBJ databases">
        <title>Genomic Encyclopedia of Type Strains, Phase IV (KMG-IV): sequencing the most valuable type-strain genomes for metagenomic binning, comparative biology and taxonomic classification.</title>
        <authorList>
            <person name="Goeker M."/>
        </authorList>
    </citation>
    <scope>NUCLEOTIDE SEQUENCE [LARGE SCALE GENOMIC DNA]</scope>
    <source>
        <strain evidence="2 3">DSM 27471</strain>
    </source>
</reference>
<dbReference type="Pfam" id="PF18961">
    <property type="entry name" value="DUF5703_N"/>
    <property type="match status" value="1"/>
</dbReference>
<evidence type="ECO:0000313" key="3">
    <source>
        <dbReference type="Proteomes" id="UP000544222"/>
    </source>
</evidence>
<organism evidence="2 3">
    <name type="scientific">Microbacter margulisiae</name>
    <dbReference type="NCBI Taxonomy" id="1350067"/>
    <lineage>
        <taxon>Bacteria</taxon>
        <taxon>Pseudomonadati</taxon>
        <taxon>Bacteroidota</taxon>
        <taxon>Bacteroidia</taxon>
        <taxon>Bacteroidales</taxon>
        <taxon>Porphyromonadaceae</taxon>
        <taxon>Microbacter</taxon>
    </lineage>
</organism>
<dbReference type="Proteomes" id="UP000544222">
    <property type="component" value="Unassembled WGS sequence"/>
</dbReference>
<dbReference type="InterPro" id="IPR012341">
    <property type="entry name" value="6hp_glycosidase-like_sf"/>
</dbReference>
<dbReference type="Gene3D" id="1.50.10.10">
    <property type="match status" value="1"/>
</dbReference>
<name>A0A7W5H241_9PORP</name>
<keyword evidence="3" id="KW-1185">Reference proteome</keyword>
<dbReference type="AlphaFoldDB" id="A0A7W5H241"/>
<protein>
    <recommendedName>
        <fullName evidence="1">DUF5703 domain-containing protein</fullName>
    </recommendedName>
</protein>
<dbReference type="InterPro" id="IPR043757">
    <property type="entry name" value="DUF5703_N"/>
</dbReference>
<evidence type="ECO:0000313" key="2">
    <source>
        <dbReference type="EMBL" id="MBB3187022.1"/>
    </source>
</evidence>
<accession>A0A7W5H241</accession>